<reference evidence="3" key="1">
    <citation type="submission" date="2016-10" db="EMBL/GenBank/DDBJ databases">
        <authorList>
            <person name="Varghese N."/>
            <person name="Submissions S."/>
        </authorList>
    </citation>
    <scope>NUCLEOTIDE SEQUENCE [LARGE SCALE GENOMIC DNA]</scope>
    <source>
        <strain evidence="3">BL36</strain>
    </source>
</reference>
<keyword evidence="3" id="KW-1185">Reference proteome</keyword>
<protein>
    <submittedName>
        <fullName evidence="2">Uncharacterized protein</fullName>
    </submittedName>
</protein>
<dbReference type="Proteomes" id="UP000199048">
    <property type="component" value="Unassembled WGS sequence"/>
</dbReference>
<accession>A0A1I4TJ77</accession>
<gene>
    <name evidence="2" type="ORF">SAMN05192568_105420</name>
</gene>
<organism evidence="2 3">
    <name type="scientific">Methylobacterium pseudosasicola</name>
    <dbReference type="NCBI Taxonomy" id="582667"/>
    <lineage>
        <taxon>Bacteria</taxon>
        <taxon>Pseudomonadati</taxon>
        <taxon>Pseudomonadota</taxon>
        <taxon>Alphaproteobacteria</taxon>
        <taxon>Hyphomicrobiales</taxon>
        <taxon>Methylobacteriaceae</taxon>
        <taxon>Methylobacterium</taxon>
    </lineage>
</organism>
<dbReference type="STRING" id="582667.SAMN05192568_105420"/>
<evidence type="ECO:0000256" key="1">
    <source>
        <dbReference type="SAM" id="MobiDB-lite"/>
    </source>
</evidence>
<sequence length="1155" mass="118277">MAAKTIEARLIISGEDKGASASIASVVASVRKLEEVSKVSKPLQDLAKEFSHVEQASKAVNAAMGARSGLASAEAGFRATTGAAQAAAKALEQAKAARAAFDGVKAAKGSEQAKQIEAATKAVRDYTAAQKKAEGDVRRATAAVAAQSSALQHAEASATKFGADLGNLEAHQQRLRSTTEAATEAMRRQIRVEDQAARAVAHHAKEEAEFARHRRMHGLVGAGAAVASGAVGVHGVGHVVAESAKSGAEVQSNRVDMAKAGIGFAERQHITDESLKLAVRYKNVTQASVMELWKEMRSVVTHPHEVDAVIEPMVRAKSLLDAKDKTGTASHGLNLLVKGAEAIGAAKDPERFNKLLDGYVRAMQVMGSTITPEGIYEMQKYSKTSGGRWSDRFIMTTAQSLGQELGGSTAGNSIDVATRQIVGGMQNLHSKAKEFARVGLIDRKNLDILKTGEVKGTKAGVKHAVKGDDLAASDLDQWVYTVLLPHLEKAGIKSESDQMAWVQKNFTGTGANVVAKLIQQRESFEAHAHNYHDALGTAGVDLNRSDPNAGMGAVSKSLETFLGVLSSPMMVQAAHALDSISAGIGSWSLKIDEFNKAHPDIAKFEAPVAAGAGLAGAGLASAAVYNALSSGFGLKTSAAALDHSAILLDAAAIRLSGGTVPDTVKSMATAGAPALAGFGLGGIVAGTAIGAGVAIGATMQEMPKVMAEKGAIGVDPATGGAFEANPMEGLGPEKPWLRNWITSLFTTPGASEETGKKLGEDIGKGIVDAPLPPRRPAMLDDFKEKATETGTEAGKTLLQRIIEAVGTGINIPINFVPGDGSGGGGSGIQKASFGGGGSFGGGIQRASFGSGAGGGAGGGSGLSGIGGGIPRFGGGAGRGVGGAGGSFGGGGSGAGLAHARGVLSRANPEMVAYIREAAIRNGIDPNIALRIAASEGLGGSIPGVRMTPGDNGTSFGPFQLHYGGRGSLGTEYTRATGHHAGDPQHWKEQIDFALGYAGRKKTWAPWFGRGPAGVGTREGFNYKGGPVAPKTADGEPHLIKGLDGKEGLDLGNGTMKMPDGSIRSITRSGLEIPDPPAGGIGGGTGSKADLQAAADRMHAAAEKFENAGFHGQIEVTGLRRSGLRATSIKMRGRGGLTADMGISEPGAKEDLSDWS</sequence>
<dbReference type="AlphaFoldDB" id="A0A1I4TJ77"/>
<proteinExistence type="predicted"/>
<feature type="compositionally biased region" description="Basic and acidic residues" evidence="1">
    <location>
        <begin position="1146"/>
        <end position="1155"/>
    </location>
</feature>
<evidence type="ECO:0000313" key="2">
    <source>
        <dbReference type="EMBL" id="SFM76610.1"/>
    </source>
</evidence>
<feature type="region of interest" description="Disordered" evidence="1">
    <location>
        <begin position="1136"/>
        <end position="1155"/>
    </location>
</feature>
<name>A0A1I4TJ77_9HYPH</name>
<evidence type="ECO:0000313" key="3">
    <source>
        <dbReference type="Proteomes" id="UP000199048"/>
    </source>
</evidence>
<dbReference type="EMBL" id="FOTK01000054">
    <property type="protein sequence ID" value="SFM76610.1"/>
    <property type="molecule type" value="Genomic_DNA"/>
</dbReference>